<gene>
    <name evidence="1" type="ORF">BJ979_002175</name>
</gene>
<evidence type="ECO:0000313" key="2">
    <source>
        <dbReference type="Proteomes" id="UP000553888"/>
    </source>
</evidence>
<dbReference type="Proteomes" id="UP000553888">
    <property type="component" value="Unassembled WGS sequence"/>
</dbReference>
<sequence>MTSAIVKPTITAKVLGLNWTKAAWEEPVTVEAGHWTKQAPVPEYVLDVPAHWEVVTPAYTEHVPAMRTDFNGLETASDWPRFTSASYFYPPYDENGDPTGADPQVTYPTAAAYEGKRGALIDFDKGGGAALQFRMKTDRGNRVYRFSAWLLNMSGAATVFVEPDYNDIVLAPGVWTQVSYERSVEDIEYNYFQVNIEAAGDALIAVDAIRVDAVAYDVEHEEVRVWVPDKGHTIYHQRNDIWTPPTVLPGAKHAASAQTEVVLKVKDGSVRLDKSRAPYGEVSLTVAQPEQAALDVLDPRVNRGKRLQLTITQDWDAPNDFTQTRTFDLLFHARTTNPDTGELVLIARTDEALLIDQMIGGTSIDMTYATATDLRALVGAVLATFSATLEAGTLTSDITRTANATNLIANPAVRGGPDSWSANSSNATVTRQTSGIGTSPVPGITTFVRATFTGASATGLYYVGDSQTSGTNYLTNVQPGKVYRATVWVRASVAKVMSLRFQLRTGNNGALLPTEVGPTVNLTANTWTKITHTFQVPATATVVGTYVYQNGGSNWASGQTFDATAWMFTEATGVYDDQYFDGTTGLDTTHYVLAWTGTPDGSTSTRTRLDNRSADSLLRKPGTKVWDWLNAIVQAAGLRLFCDDKRKWRLVNNAYAVDGVIRMAQAVNLTDASDTVDLGATDPGPQGIGAVPGYADHVVVRYSWIDRATGQQMEQYDSAGTQPGLGALIEVDAPFPGSGLAAAALARAQGRGRVLDLASLSDLNTTPGNDLIATMPGIPAQVGKVASVEFDLTDSTMRVGSEGLIDTPPNAWLFALGTWSAATGSWAQATGTN</sequence>
<organism evidence="1 2">
    <name type="scientific">Schumannella luteola</name>
    <dbReference type="NCBI Taxonomy" id="472059"/>
    <lineage>
        <taxon>Bacteria</taxon>
        <taxon>Bacillati</taxon>
        <taxon>Actinomycetota</taxon>
        <taxon>Actinomycetes</taxon>
        <taxon>Micrococcales</taxon>
        <taxon>Microbacteriaceae</taxon>
        <taxon>Schumannella</taxon>
    </lineage>
</organism>
<reference evidence="1 2" key="1">
    <citation type="submission" date="2020-07" db="EMBL/GenBank/DDBJ databases">
        <title>Sequencing the genomes of 1000 actinobacteria strains.</title>
        <authorList>
            <person name="Klenk H.-P."/>
        </authorList>
    </citation>
    <scope>NUCLEOTIDE SEQUENCE [LARGE SCALE GENOMIC DNA]</scope>
    <source>
        <strain evidence="1 2">DSM 23141</strain>
    </source>
</reference>
<dbReference type="SUPFAM" id="SSF49785">
    <property type="entry name" value="Galactose-binding domain-like"/>
    <property type="match status" value="1"/>
</dbReference>
<name>A0A852YP87_9MICO</name>
<proteinExistence type="predicted"/>
<evidence type="ECO:0008006" key="3">
    <source>
        <dbReference type="Google" id="ProtNLM"/>
    </source>
</evidence>
<dbReference type="Gene3D" id="2.60.120.260">
    <property type="entry name" value="Galactose-binding domain-like"/>
    <property type="match status" value="1"/>
</dbReference>
<dbReference type="InterPro" id="IPR008979">
    <property type="entry name" value="Galactose-bd-like_sf"/>
</dbReference>
<dbReference type="RefSeq" id="WP_179567801.1">
    <property type="nucleotide sequence ID" value="NZ_JACBZY010000001.1"/>
</dbReference>
<evidence type="ECO:0000313" key="1">
    <source>
        <dbReference type="EMBL" id="NYG99549.1"/>
    </source>
</evidence>
<protein>
    <recommendedName>
        <fullName evidence="3">CBM-cenC domain-containing protein</fullName>
    </recommendedName>
</protein>
<keyword evidence="2" id="KW-1185">Reference proteome</keyword>
<dbReference type="EMBL" id="JACBZY010000001">
    <property type="protein sequence ID" value="NYG99549.1"/>
    <property type="molecule type" value="Genomic_DNA"/>
</dbReference>
<comment type="caution">
    <text evidence="1">The sequence shown here is derived from an EMBL/GenBank/DDBJ whole genome shotgun (WGS) entry which is preliminary data.</text>
</comment>
<accession>A0A852YP87</accession>
<dbReference type="AlphaFoldDB" id="A0A852YP87"/>